<accession>A0AAN9HZP0</accession>
<dbReference type="AlphaFoldDB" id="A0AAN9HZP0"/>
<keyword evidence="2" id="KW-1185">Reference proteome</keyword>
<organism evidence="1 2">
    <name type="scientific">Crotalaria pallida</name>
    <name type="common">Smooth rattlebox</name>
    <name type="synonym">Crotalaria striata</name>
    <dbReference type="NCBI Taxonomy" id="3830"/>
    <lineage>
        <taxon>Eukaryota</taxon>
        <taxon>Viridiplantae</taxon>
        <taxon>Streptophyta</taxon>
        <taxon>Embryophyta</taxon>
        <taxon>Tracheophyta</taxon>
        <taxon>Spermatophyta</taxon>
        <taxon>Magnoliopsida</taxon>
        <taxon>eudicotyledons</taxon>
        <taxon>Gunneridae</taxon>
        <taxon>Pentapetalae</taxon>
        <taxon>rosids</taxon>
        <taxon>fabids</taxon>
        <taxon>Fabales</taxon>
        <taxon>Fabaceae</taxon>
        <taxon>Papilionoideae</taxon>
        <taxon>50 kb inversion clade</taxon>
        <taxon>genistoids sensu lato</taxon>
        <taxon>core genistoids</taxon>
        <taxon>Crotalarieae</taxon>
        <taxon>Crotalaria</taxon>
    </lineage>
</organism>
<name>A0AAN9HZP0_CROPI</name>
<evidence type="ECO:0000313" key="1">
    <source>
        <dbReference type="EMBL" id="KAK7258355.1"/>
    </source>
</evidence>
<sequence length="78" mass="9097">MGYPSRVPINKLQTYSDSFFSRGILCILICHQIQTSCEKWNFDPHLAIYQILCPIESRTTNFSAEVAEQNKEMKKVRQ</sequence>
<protein>
    <submittedName>
        <fullName evidence="1">Uncharacterized protein</fullName>
    </submittedName>
</protein>
<proteinExistence type="predicted"/>
<dbReference type="Proteomes" id="UP001372338">
    <property type="component" value="Unassembled WGS sequence"/>
</dbReference>
<gene>
    <name evidence="1" type="ORF">RIF29_23928</name>
</gene>
<comment type="caution">
    <text evidence="1">The sequence shown here is derived from an EMBL/GenBank/DDBJ whole genome shotgun (WGS) entry which is preliminary data.</text>
</comment>
<dbReference type="EMBL" id="JAYWIO010000005">
    <property type="protein sequence ID" value="KAK7258355.1"/>
    <property type="molecule type" value="Genomic_DNA"/>
</dbReference>
<evidence type="ECO:0000313" key="2">
    <source>
        <dbReference type="Proteomes" id="UP001372338"/>
    </source>
</evidence>
<reference evidence="1 2" key="1">
    <citation type="submission" date="2024-01" db="EMBL/GenBank/DDBJ databases">
        <title>The genomes of 5 underutilized Papilionoideae crops provide insights into root nodulation and disease resistanc.</title>
        <authorList>
            <person name="Yuan L."/>
        </authorList>
    </citation>
    <scope>NUCLEOTIDE SEQUENCE [LARGE SCALE GENOMIC DNA]</scope>
    <source>
        <strain evidence="1">ZHUSHIDOU_FW_LH</strain>
        <tissue evidence="1">Leaf</tissue>
    </source>
</reference>